<feature type="domain" description="NAC" evidence="6">
    <location>
        <begin position="59"/>
        <end position="125"/>
    </location>
</feature>
<dbReference type="AlphaFoldDB" id="A0A4V4H5Y1"/>
<dbReference type="GO" id="GO:0000976">
    <property type="term" value="F:transcription cis-regulatory region binding"/>
    <property type="evidence" value="ECO:0007669"/>
    <property type="project" value="TreeGrafter"/>
</dbReference>
<evidence type="ECO:0000313" key="8">
    <source>
        <dbReference type="Proteomes" id="UP000317650"/>
    </source>
</evidence>
<dbReference type="PANTHER" id="PTHR31079">
    <property type="entry name" value="NAC DOMAIN-CONTAINING PROTEIN 73"/>
    <property type="match status" value="1"/>
</dbReference>
<protein>
    <recommendedName>
        <fullName evidence="6">NAC domain-containing protein</fullName>
    </recommendedName>
</protein>
<proteinExistence type="predicted"/>
<name>A0A4V4H5Y1_MUSBA</name>
<accession>A0A4V4H5Y1</accession>
<dbReference type="Proteomes" id="UP000317650">
    <property type="component" value="Chromosome 3"/>
</dbReference>
<keyword evidence="8" id="KW-1185">Reference proteome</keyword>
<dbReference type="EMBL" id="PYDT01000006">
    <property type="protein sequence ID" value="THU57786.1"/>
    <property type="molecule type" value="Genomic_DNA"/>
</dbReference>
<dbReference type="InterPro" id="IPR003441">
    <property type="entry name" value="NAC-dom"/>
</dbReference>
<feature type="compositionally biased region" description="Basic and acidic residues" evidence="5">
    <location>
        <begin position="134"/>
        <end position="144"/>
    </location>
</feature>
<keyword evidence="1" id="KW-0805">Transcription regulation</keyword>
<evidence type="ECO:0000313" key="7">
    <source>
        <dbReference type="EMBL" id="THU57786.1"/>
    </source>
</evidence>
<sequence>MSSPSWLIDSKRIATKIKNASATVDPSKVKWISNPTKACPRCNHVIDNSDVVQEWPGLPKGVKFDPSDQELISHLMAKVGTGDAKPHPFINEFIPSVEEEDGICYTHPKKLPGEDEKDGEYVVSKIFYQQQSKPGDKNGQDLGDKNGQNLTMEIDHNVVTELDPTPGAVPGSPEQNSGDKQDHVERLEVISDQSNVHHSGDEEHHVHLEGDKPDDQGEHPTEDTKWWEGESQYLLDSQQLAEGIAICEEFLQSQSSCAGEEVKKSNLCLSDYAAMGAEALKMDLEECQILDSTDHANIELDTPPDFRLSQLSDFEHFLYRNSDRKIAF</sequence>
<evidence type="ECO:0000256" key="1">
    <source>
        <dbReference type="ARBA" id="ARBA00023015"/>
    </source>
</evidence>
<evidence type="ECO:0000256" key="4">
    <source>
        <dbReference type="ARBA" id="ARBA00023242"/>
    </source>
</evidence>
<dbReference type="InterPro" id="IPR044799">
    <property type="entry name" value="SOG1-like"/>
</dbReference>
<dbReference type="Pfam" id="PF02365">
    <property type="entry name" value="NAM"/>
    <property type="match status" value="1"/>
</dbReference>
<dbReference type="GO" id="GO:0005634">
    <property type="term" value="C:nucleus"/>
    <property type="evidence" value="ECO:0007669"/>
    <property type="project" value="TreeGrafter"/>
</dbReference>
<dbReference type="GO" id="GO:0003700">
    <property type="term" value="F:DNA-binding transcription factor activity"/>
    <property type="evidence" value="ECO:0007669"/>
    <property type="project" value="InterPro"/>
</dbReference>
<evidence type="ECO:0000256" key="2">
    <source>
        <dbReference type="ARBA" id="ARBA00023125"/>
    </source>
</evidence>
<feature type="compositionally biased region" description="Basic and acidic residues" evidence="5">
    <location>
        <begin position="198"/>
        <end position="223"/>
    </location>
</feature>
<dbReference type="PANTHER" id="PTHR31079:SF9">
    <property type="entry name" value="SUPPRESSOR OF GAMMA RESPONSE 1"/>
    <property type="match status" value="1"/>
</dbReference>
<feature type="region of interest" description="Disordered" evidence="5">
    <location>
        <begin position="129"/>
        <end position="148"/>
    </location>
</feature>
<dbReference type="SUPFAM" id="SSF101941">
    <property type="entry name" value="NAC domain"/>
    <property type="match status" value="1"/>
</dbReference>
<reference evidence="7 8" key="1">
    <citation type="journal article" date="2019" name="Nat. Plants">
        <title>Genome sequencing of Musa balbisiana reveals subgenome evolution and function divergence in polyploid bananas.</title>
        <authorList>
            <person name="Yao X."/>
        </authorList>
    </citation>
    <scope>NUCLEOTIDE SEQUENCE [LARGE SCALE GENOMIC DNA]</scope>
    <source>
        <strain evidence="8">cv. DH-PKW</strain>
        <tissue evidence="7">Leaves</tissue>
    </source>
</reference>
<gene>
    <name evidence="7" type="ORF">C4D60_Mb03t07210</name>
</gene>
<dbReference type="InterPro" id="IPR036093">
    <property type="entry name" value="NAC_dom_sf"/>
</dbReference>
<comment type="caution">
    <text evidence="7">The sequence shown here is derived from an EMBL/GenBank/DDBJ whole genome shotgun (WGS) entry which is preliminary data.</text>
</comment>
<evidence type="ECO:0000256" key="3">
    <source>
        <dbReference type="ARBA" id="ARBA00023163"/>
    </source>
</evidence>
<feature type="region of interest" description="Disordered" evidence="5">
    <location>
        <begin position="196"/>
        <end position="223"/>
    </location>
</feature>
<feature type="region of interest" description="Disordered" evidence="5">
    <location>
        <begin position="161"/>
        <end position="182"/>
    </location>
</feature>
<keyword evidence="2" id="KW-0238">DNA-binding</keyword>
<keyword evidence="4" id="KW-0539">Nucleus</keyword>
<organism evidence="7 8">
    <name type="scientific">Musa balbisiana</name>
    <name type="common">Banana</name>
    <dbReference type="NCBI Taxonomy" id="52838"/>
    <lineage>
        <taxon>Eukaryota</taxon>
        <taxon>Viridiplantae</taxon>
        <taxon>Streptophyta</taxon>
        <taxon>Embryophyta</taxon>
        <taxon>Tracheophyta</taxon>
        <taxon>Spermatophyta</taxon>
        <taxon>Magnoliopsida</taxon>
        <taxon>Liliopsida</taxon>
        <taxon>Zingiberales</taxon>
        <taxon>Musaceae</taxon>
        <taxon>Musa</taxon>
    </lineage>
</organism>
<evidence type="ECO:0000256" key="5">
    <source>
        <dbReference type="SAM" id="MobiDB-lite"/>
    </source>
</evidence>
<keyword evidence="3" id="KW-0804">Transcription</keyword>
<evidence type="ECO:0000259" key="6">
    <source>
        <dbReference type="Pfam" id="PF02365"/>
    </source>
</evidence>
<dbReference type="STRING" id="52838.A0A4V4H5Y1"/>